<feature type="region of interest" description="Disordered" evidence="1">
    <location>
        <begin position="48"/>
        <end position="125"/>
    </location>
</feature>
<organism evidence="3 4">
    <name type="scientific">Capsicum annuum</name>
    <name type="common">Capsicum pepper</name>
    <dbReference type="NCBI Taxonomy" id="4072"/>
    <lineage>
        <taxon>Eukaryota</taxon>
        <taxon>Viridiplantae</taxon>
        <taxon>Streptophyta</taxon>
        <taxon>Embryophyta</taxon>
        <taxon>Tracheophyta</taxon>
        <taxon>Spermatophyta</taxon>
        <taxon>Magnoliopsida</taxon>
        <taxon>eudicotyledons</taxon>
        <taxon>Gunneridae</taxon>
        <taxon>Pentapetalae</taxon>
        <taxon>asterids</taxon>
        <taxon>lamiids</taxon>
        <taxon>Solanales</taxon>
        <taxon>Solanaceae</taxon>
        <taxon>Solanoideae</taxon>
        <taxon>Capsiceae</taxon>
        <taxon>Capsicum</taxon>
    </lineage>
</organism>
<dbReference type="Gene3D" id="3.90.850.10">
    <property type="entry name" value="Fumarylacetoacetase-like, C-terminal domain"/>
    <property type="match status" value="1"/>
</dbReference>
<name>A0A2G2YG49_CAPAN</name>
<dbReference type="SUPFAM" id="SSF53271">
    <property type="entry name" value="PRTase-like"/>
    <property type="match status" value="1"/>
</dbReference>
<feature type="compositionally biased region" description="Polar residues" evidence="1">
    <location>
        <begin position="68"/>
        <end position="84"/>
    </location>
</feature>
<reference evidence="3 4" key="2">
    <citation type="journal article" date="2017" name="Genome Biol.">
        <title>New reference genome sequences of hot pepper reveal the massive evolution of plant disease-resistance genes by retroduplication.</title>
        <authorList>
            <person name="Kim S."/>
            <person name="Park J."/>
            <person name="Yeom S.I."/>
            <person name="Kim Y.M."/>
            <person name="Seo E."/>
            <person name="Kim K.T."/>
            <person name="Kim M.S."/>
            <person name="Lee J.M."/>
            <person name="Cheong K."/>
            <person name="Shin H.S."/>
            <person name="Kim S.B."/>
            <person name="Han K."/>
            <person name="Lee J."/>
            <person name="Park M."/>
            <person name="Lee H.A."/>
            <person name="Lee H.Y."/>
            <person name="Lee Y."/>
            <person name="Oh S."/>
            <person name="Lee J.H."/>
            <person name="Choi E."/>
            <person name="Choi E."/>
            <person name="Lee S.E."/>
            <person name="Jeon J."/>
            <person name="Kim H."/>
            <person name="Choi G."/>
            <person name="Song H."/>
            <person name="Lee J."/>
            <person name="Lee S.C."/>
            <person name="Kwon J.K."/>
            <person name="Lee H.Y."/>
            <person name="Koo N."/>
            <person name="Hong Y."/>
            <person name="Kim R.W."/>
            <person name="Kang W.H."/>
            <person name="Huh J.H."/>
            <person name="Kang B.C."/>
            <person name="Yang T.J."/>
            <person name="Lee Y.H."/>
            <person name="Bennetzen J.L."/>
            <person name="Choi D."/>
        </authorList>
    </citation>
    <scope>NUCLEOTIDE SEQUENCE [LARGE SCALE GENOMIC DNA]</scope>
    <source>
        <strain evidence="4">cv. CM334</strain>
    </source>
</reference>
<comment type="caution">
    <text evidence="3">The sequence shown here is derived from an EMBL/GenBank/DDBJ whole genome shotgun (WGS) entry which is preliminary data.</text>
</comment>
<dbReference type="Gramene" id="PHT68726">
    <property type="protein sequence ID" value="PHT68726"/>
    <property type="gene ID" value="T459_28213"/>
</dbReference>
<dbReference type="STRING" id="4072.A0A2G2YG49"/>
<accession>A0A2G2YG49</accession>
<sequence>MFVDLEEIFGKNRATREYVEGPLDAVEDILKSQISGISIDMTLGFPINVDKDEDENEDEGSHGPNIATGESENANTGPSFTGASENEYARGLSHERNDTSEKQGEYAKKSSSSVNEKEKSKKRKRVVKDVNETFLKSMTDVIKDFTESQNKRIGALIDKIGNRDHSDMRGQIRGMDTLIRDAQTTKHDFVFYADRLIRLVVEHGLGHLLFTEKQVITPIGKHYTRDAILMPCTRKCFDFFYCPSLFGSVCSGVDFCKRLCGVSVIRSRFRDYNILFTSQLFGTGTISGPEPESYGCLLELTWNG</sequence>
<evidence type="ECO:0000313" key="4">
    <source>
        <dbReference type="Proteomes" id="UP000222542"/>
    </source>
</evidence>
<dbReference type="AlphaFoldDB" id="A0A2G2YG49"/>
<evidence type="ECO:0000313" key="3">
    <source>
        <dbReference type="EMBL" id="PHT68726.1"/>
    </source>
</evidence>
<gene>
    <name evidence="3" type="ORF">T459_28213</name>
</gene>
<keyword evidence="4" id="KW-1185">Reference proteome</keyword>
<dbReference type="InterPro" id="IPR029057">
    <property type="entry name" value="PRTase-like"/>
</dbReference>
<dbReference type="InterPro" id="IPR036663">
    <property type="entry name" value="Fumarylacetoacetase_C_sf"/>
</dbReference>
<feature type="domain" description="Phosphoribosyltransferase" evidence="2">
    <location>
        <begin position="170"/>
        <end position="225"/>
    </location>
</feature>
<protein>
    <recommendedName>
        <fullName evidence="2">Phosphoribosyltransferase domain-containing protein</fullName>
    </recommendedName>
</protein>
<evidence type="ECO:0000259" key="2">
    <source>
        <dbReference type="Pfam" id="PF14681"/>
    </source>
</evidence>
<dbReference type="Pfam" id="PF14681">
    <property type="entry name" value="UPRTase"/>
    <property type="match status" value="1"/>
</dbReference>
<proteinExistence type="predicted"/>
<feature type="compositionally biased region" description="Basic and acidic residues" evidence="1">
    <location>
        <begin position="92"/>
        <end position="108"/>
    </location>
</feature>
<dbReference type="InterPro" id="IPR000836">
    <property type="entry name" value="PRTase_dom"/>
</dbReference>
<dbReference type="GO" id="GO:0003824">
    <property type="term" value="F:catalytic activity"/>
    <property type="evidence" value="ECO:0007669"/>
    <property type="project" value="InterPro"/>
</dbReference>
<reference evidence="3 4" key="1">
    <citation type="journal article" date="2014" name="Nat. Genet.">
        <title>Genome sequence of the hot pepper provides insights into the evolution of pungency in Capsicum species.</title>
        <authorList>
            <person name="Kim S."/>
            <person name="Park M."/>
            <person name="Yeom S.I."/>
            <person name="Kim Y.M."/>
            <person name="Lee J.M."/>
            <person name="Lee H.A."/>
            <person name="Seo E."/>
            <person name="Choi J."/>
            <person name="Cheong K."/>
            <person name="Kim K.T."/>
            <person name="Jung K."/>
            <person name="Lee G.W."/>
            <person name="Oh S.K."/>
            <person name="Bae C."/>
            <person name="Kim S.B."/>
            <person name="Lee H.Y."/>
            <person name="Kim S.Y."/>
            <person name="Kim M.S."/>
            <person name="Kang B.C."/>
            <person name="Jo Y.D."/>
            <person name="Yang H.B."/>
            <person name="Jeong H.J."/>
            <person name="Kang W.H."/>
            <person name="Kwon J.K."/>
            <person name="Shin C."/>
            <person name="Lim J.Y."/>
            <person name="Park J.H."/>
            <person name="Huh J.H."/>
            <person name="Kim J.S."/>
            <person name="Kim B.D."/>
            <person name="Cohen O."/>
            <person name="Paran I."/>
            <person name="Suh M.C."/>
            <person name="Lee S.B."/>
            <person name="Kim Y.K."/>
            <person name="Shin Y."/>
            <person name="Noh S.J."/>
            <person name="Park J."/>
            <person name="Seo Y.S."/>
            <person name="Kwon S.Y."/>
            <person name="Kim H.A."/>
            <person name="Park J.M."/>
            <person name="Kim H.J."/>
            <person name="Choi S.B."/>
            <person name="Bosland P.W."/>
            <person name="Reeves G."/>
            <person name="Jo S.H."/>
            <person name="Lee B.W."/>
            <person name="Cho H.T."/>
            <person name="Choi H.S."/>
            <person name="Lee M.S."/>
            <person name="Yu Y."/>
            <person name="Do Choi Y."/>
            <person name="Park B.S."/>
            <person name="van Deynze A."/>
            <person name="Ashrafi H."/>
            <person name="Hill T."/>
            <person name="Kim W.T."/>
            <person name="Pai H.S."/>
            <person name="Ahn H.K."/>
            <person name="Yeam I."/>
            <person name="Giovannoni J.J."/>
            <person name="Rose J.K."/>
            <person name="Sorensen I."/>
            <person name="Lee S.J."/>
            <person name="Kim R.W."/>
            <person name="Choi I.Y."/>
            <person name="Choi B.S."/>
            <person name="Lim J.S."/>
            <person name="Lee Y.H."/>
            <person name="Choi D."/>
        </authorList>
    </citation>
    <scope>NUCLEOTIDE SEQUENCE [LARGE SCALE GENOMIC DNA]</scope>
    <source>
        <strain evidence="4">cv. CM334</strain>
    </source>
</reference>
<dbReference type="Proteomes" id="UP000222542">
    <property type="component" value="Unassembled WGS sequence"/>
</dbReference>
<dbReference type="Gene3D" id="3.40.50.2020">
    <property type="match status" value="1"/>
</dbReference>
<evidence type="ECO:0000256" key="1">
    <source>
        <dbReference type="SAM" id="MobiDB-lite"/>
    </source>
</evidence>
<dbReference type="EMBL" id="AYRZ02000011">
    <property type="protein sequence ID" value="PHT68726.1"/>
    <property type="molecule type" value="Genomic_DNA"/>
</dbReference>